<dbReference type="Pfam" id="PF19573">
    <property type="entry name" value="DUF6089"/>
    <property type="match status" value="1"/>
</dbReference>
<evidence type="ECO:0000259" key="1">
    <source>
        <dbReference type="Pfam" id="PF19573"/>
    </source>
</evidence>
<dbReference type="AlphaFoldDB" id="A0A1M6EX50"/>
<gene>
    <name evidence="2" type="ORF">SAMN04488096_105306</name>
</gene>
<name>A0A1M6EX50_9FLAO</name>
<dbReference type="InterPro" id="IPR045743">
    <property type="entry name" value="DUF6089"/>
</dbReference>
<evidence type="ECO:0000313" key="3">
    <source>
        <dbReference type="Proteomes" id="UP000184225"/>
    </source>
</evidence>
<reference evidence="2 3" key="1">
    <citation type="submission" date="2016-11" db="EMBL/GenBank/DDBJ databases">
        <authorList>
            <person name="Jaros S."/>
            <person name="Januszkiewicz K."/>
            <person name="Wedrychowicz H."/>
        </authorList>
    </citation>
    <scope>NUCLEOTIDE SEQUENCE [LARGE SCALE GENOMIC DNA]</scope>
    <source>
        <strain evidence="2 3">DSM 21425</strain>
    </source>
</reference>
<evidence type="ECO:0000313" key="2">
    <source>
        <dbReference type="EMBL" id="SHI89951.1"/>
    </source>
</evidence>
<dbReference type="SUPFAM" id="SSF56925">
    <property type="entry name" value="OMPA-like"/>
    <property type="match status" value="1"/>
</dbReference>
<protein>
    <recommendedName>
        <fullName evidence="1">DUF6089 domain-containing protein</fullName>
    </recommendedName>
</protein>
<dbReference type="InterPro" id="IPR011250">
    <property type="entry name" value="OMP/PagP_B-barrel"/>
</dbReference>
<dbReference type="STRING" id="579105.SAMN04488096_105306"/>
<feature type="domain" description="DUF6089" evidence="1">
    <location>
        <begin position="2"/>
        <end position="221"/>
    </location>
</feature>
<dbReference type="Proteomes" id="UP000184225">
    <property type="component" value="Unassembled WGS sequence"/>
</dbReference>
<accession>A0A1M6EX50</accession>
<keyword evidence="3" id="KW-1185">Reference proteome</keyword>
<sequence>MIVLLNNTLQAQTYEIGVMLGGINYIGDVGSTNYISPNELAIGGILKWNRSERHSFRASLLYSQLSADDADSDESRRQERGYYFDNSLLEGSLGLEFTFKEWSLHKYKPQFTPYLYSGITGFLSNEMGLSSNNEITKRKRKIDFAIPMVFGIKWSFATKFVFAAEIGARYTFTDNLDGSNPEEFDGGENLPSFGNLNTNDWYMFTGITVTYTFGRKPCYCNF</sequence>
<proteinExistence type="predicted"/>
<dbReference type="EMBL" id="FQYY01000005">
    <property type="protein sequence ID" value="SHI89951.1"/>
    <property type="molecule type" value="Genomic_DNA"/>
</dbReference>
<organism evidence="2 3">
    <name type="scientific">Mesonia phycicola</name>
    <dbReference type="NCBI Taxonomy" id="579105"/>
    <lineage>
        <taxon>Bacteria</taxon>
        <taxon>Pseudomonadati</taxon>
        <taxon>Bacteroidota</taxon>
        <taxon>Flavobacteriia</taxon>
        <taxon>Flavobacteriales</taxon>
        <taxon>Flavobacteriaceae</taxon>
        <taxon>Mesonia</taxon>
    </lineage>
</organism>